<accession>A0A6V7WPK0</accession>
<dbReference type="EMBL" id="CAJEWN010000722">
    <property type="protein sequence ID" value="CAD2188941.1"/>
    <property type="molecule type" value="Genomic_DNA"/>
</dbReference>
<organism evidence="1 2">
    <name type="scientific">Meloidogyne enterolobii</name>
    <name type="common">Root-knot nematode worm</name>
    <name type="synonym">Meloidogyne mayaguensis</name>
    <dbReference type="NCBI Taxonomy" id="390850"/>
    <lineage>
        <taxon>Eukaryota</taxon>
        <taxon>Metazoa</taxon>
        <taxon>Ecdysozoa</taxon>
        <taxon>Nematoda</taxon>
        <taxon>Chromadorea</taxon>
        <taxon>Rhabditida</taxon>
        <taxon>Tylenchina</taxon>
        <taxon>Tylenchomorpha</taxon>
        <taxon>Tylenchoidea</taxon>
        <taxon>Meloidogynidae</taxon>
        <taxon>Meloidogyninae</taxon>
        <taxon>Meloidogyne</taxon>
    </lineage>
</organism>
<name>A0A6V7WPK0_MELEN</name>
<sequence length="57" mass="6960">MSKRFLKINAHRVKSERKLSINKYFNNKNPNCMDLYFISFLICIIIEDNKQFDNFKK</sequence>
<dbReference type="Proteomes" id="UP000580250">
    <property type="component" value="Unassembled WGS sequence"/>
</dbReference>
<dbReference type="AlphaFoldDB" id="A0A6V7WPK0"/>
<gene>
    <name evidence="1" type="ORF">MENT_LOCUS41626</name>
</gene>
<evidence type="ECO:0000313" key="1">
    <source>
        <dbReference type="EMBL" id="CAD2188941.1"/>
    </source>
</evidence>
<reference evidence="1 2" key="1">
    <citation type="submission" date="2020-08" db="EMBL/GenBank/DDBJ databases">
        <authorList>
            <person name="Koutsovoulos G."/>
            <person name="Danchin GJ E."/>
        </authorList>
    </citation>
    <scope>NUCLEOTIDE SEQUENCE [LARGE SCALE GENOMIC DNA]</scope>
</reference>
<evidence type="ECO:0000313" key="2">
    <source>
        <dbReference type="Proteomes" id="UP000580250"/>
    </source>
</evidence>
<protein>
    <submittedName>
        <fullName evidence="1">Uncharacterized protein</fullName>
    </submittedName>
</protein>
<comment type="caution">
    <text evidence="1">The sequence shown here is derived from an EMBL/GenBank/DDBJ whole genome shotgun (WGS) entry which is preliminary data.</text>
</comment>
<proteinExistence type="predicted"/>